<feature type="region of interest" description="Disordered" evidence="1">
    <location>
        <begin position="201"/>
        <end position="274"/>
    </location>
</feature>
<evidence type="ECO:0000313" key="4">
    <source>
        <dbReference type="Proteomes" id="UP000295497"/>
    </source>
</evidence>
<feature type="region of interest" description="Disordered" evidence="1">
    <location>
        <begin position="26"/>
        <end position="77"/>
    </location>
</feature>
<dbReference type="AlphaFoldDB" id="A0A4P2R5X6"/>
<reference evidence="3 4" key="1">
    <citation type="submission" date="2015-09" db="EMBL/GenBank/DDBJ databases">
        <title>Sorangium comparison.</title>
        <authorList>
            <person name="Zaburannyi N."/>
            <person name="Bunk B."/>
            <person name="Overmann J."/>
            <person name="Mueller R."/>
        </authorList>
    </citation>
    <scope>NUCLEOTIDE SEQUENCE [LARGE SCALE GENOMIC DNA]</scope>
    <source>
        <strain evidence="3 4">So ce836</strain>
    </source>
</reference>
<dbReference type="InterPro" id="IPR016187">
    <property type="entry name" value="CTDL_fold"/>
</dbReference>
<dbReference type="EMBL" id="CP012672">
    <property type="protein sequence ID" value="AUX38515.1"/>
    <property type="molecule type" value="Genomic_DNA"/>
</dbReference>
<evidence type="ECO:0008006" key="5">
    <source>
        <dbReference type="Google" id="ProtNLM"/>
    </source>
</evidence>
<feature type="region of interest" description="Disordered" evidence="1">
    <location>
        <begin position="1107"/>
        <end position="1164"/>
    </location>
</feature>
<evidence type="ECO:0000256" key="1">
    <source>
        <dbReference type="SAM" id="MobiDB-lite"/>
    </source>
</evidence>
<feature type="compositionally biased region" description="Low complexity" evidence="1">
    <location>
        <begin position="32"/>
        <end position="49"/>
    </location>
</feature>
<feature type="compositionally biased region" description="Basic and acidic residues" evidence="1">
    <location>
        <begin position="201"/>
        <end position="211"/>
    </location>
</feature>
<name>A0A4P2R5X6_SORCE</name>
<feature type="compositionally biased region" description="Low complexity" evidence="1">
    <location>
        <begin position="1107"/>
        <end position="1126"/>
    </location>
</feature>
<dbReference type="SUPFAM" id="SSF56436">
    <property type="entry name" value="C-type lectin-like"/>
    <property type="match status" value="1"/>
</dbReference>
<dbReference type="RefSeq" id="WP_165374605.1">
    <property type="nucleotide sequence ID" value="NZ_CP012672.1"/>
</dbReference>
<protein>
    <recommendedName>
        <fullName evidence="5">Sulfatase-modifying factor enzyme domain-containing protein</fullName>
    </recommendedName>
</protein>
<sequence length="1164" mass="119141">MRRPRSPLSLLAALLVPLACGAGACSGRPMTAAPAPAGTAARAPARGPAASPPPPPADTAEAADAAAQPGRTPLGAPQLEPLAFTVEPSLDGRSVVFVSKTSSDRFGWVRRLDAATGELGPPLPLVDEDLAGALSSPSGSTTLLTSQDGELCATTFLPDETSSASRACARARAHAAAAVGERVALIELEIADPAKRDVAAKARRAARERSAAAKPARKAPARKAPATRRPEKASGGRGAPAEKKKRGADRGREGRPRKAPRAAPQPKRPDPLPEVEVRIRWFSPAEGIATTSSPTGLRFRPPLDGMGLIDAGGRPGAIDLLYYAASAKKTSTSWLGSAQIAFASLGEDGKLDASRRAVVAEGDLDYGALRGHVDPRLATASAGAVAVDVTGRNGACQATRVAPSLQRLPAGAAPRAVCAVDPARLADPTPLAPAEIGALERIAASGARRAAGQPAYDPGLAVWAGDRAYFQTIAGELFSASRADGQPRREPDPFPARRARLAWGAFAADGEGLALAAGQLHRLDARGQISASAAPAGLGAAPPGGAPGTPIDEPERPADRRRAARIGASWWLARTDVVRLAPEPLVVPALRGRAHEGGAALVGGRERGLFLEVLGDRLQITGIDASGALAAPGAQAALARVDPRAPRAAAAPAVAIASPVRAGFDACERRGGGALVAGVSAGDPRKVVALSIDALGRPGPAREASLPLAEGDSTVRLVALPEGGALLSDAARSHVVWLDDDGAELASQPWPTDDTGALCVDGQPARRAVPAPSPGAFVTVPELAAPGACVAGDVVWAADGSLRWFGSAVRGLDAQAEAGVARPALPAAAGAAARPAAGPPTEAPAPALPAAPACPSDMVAIAGGRFCIDRFEAMLVDGATGQALSPDYPSTPNLLEITLAEWSTGRRRIGDVHARAFPLPLLPGWQRGRPTAALARSRSGVRPSGYVTGLVAESACAAAGKRLCSVDEFVTACRGEDDTLYPYGDTFEEGACNVFRPAHPAALLHGNASIGHLDPRLNRVRSAREPLLRETGGSPRCRSRWGSDAVYDLVGNLDEWVNEPGGAFAGGFYARSTRAGCEALITAHPRSYLDYSTGVRCCQDGPAATATESESLEAAPAGSPVGPSGHLPEHSGHGEGGGNHEEHVEPAVLGQNAEHAEQPHQQRH</sequence>
<keyword evidence="2" id="KW-0732">Signal</keyword>
<gene>
    <name evidence="3" type="ORF">SOCE836_107590</name>
</gene>
<feature type="compositionally biased region" description="Basic and acidic residues" evidence="1">
    <location>
        <begin position="1127"/>
        <end position="1145"/>
    </location>
</feature>
<feature type="region of interest" description="Disordered" evidence="1">
    <location>
        <begin position="534"/>
        <end position="560"/>
    </location>
</feature>
<feature type="signal peptide" evidence="2">
    <location>
        <begin position="1"/>
        <end position="24"/>
    </location>
</feature>
<feature type="compositionally biased region" description="Low complexity" evidence="1">
    <location>
        <begin position="58"/>
        <end position="67"/>
    </location>
</feature>
<feature type="compositionally biased region" description="Basic and acidic residues" evidence="1">
    <location>
        <begin position="1154"/>
        <end position="1164"/>
    </location>
</feature>
<accession>A0A4P2R5X6</accession>
<evidence type="ECO:0000313" key="3">
    <source>
        <dbReference type="EMBL" id="AUX38515.1"/>
    </source>
</evidence>
<evidence type="ECO:0000256" key="2">
    <source>
        <dbReference type="SAM" id="SignalP"/>
    </source>
</evidence>
<dbReference type="Proteomes" id="UP000295497">
    <property type="component" value="Chromosome"/>
</dbReference>
<proteinExistence type="predicted"/>
<feature type="chain" id="PRO_5020900970" description="Sulfatase-modifying factor enzyme domain-containing protein" evidence="2">
    <location>
        <begin position="25"/>
        <end position="1164"/>
    </location>
</feature>
<feature type="compositionally biased region" description="Low complexity" evidence="1">
    <location>
        <begin position="534"/>
        <end position="551"/>
    </location>
</feature>
<dbReference type="PROSITE" id="PS51257">
    <property type="entry name" value="PROKAR_LIPOPROTEIN"/>
    <property type="match status" value="1"/>
</dbReference>
<dbReference type="Gene3D" id="3.90.1580.10">
    <property type="entry name" value="paralog of FGE (formylglycine-generating enzyme)"/>
    <property type="match status" value="1"/>
</dbReference>
<organism evidence="3 4">
    <name type="scientific">Sorangium cellulosum</name>
    <name type="common">Polyangium cellulosum</name>
    <dbReference type="NCBI Taxonomy" id="56"/>
    <lineage>
        <taxon>Bacteria</taxon>
        <taxon>Pseudomonadati</taxon>
        <taxon>Myxococcota</taxon>
        <taxon>Polyangia</taxon>
        <taxon>Polyangiales</taxon>
        <taxon>Polyangiaceae</taxon>
        <taxon>Sorangium</taxon>
    </lineage>
</organism>
<dbReference type="InterPro" id="IPR042095">
    <property type="entry name" value="SUMF_sf"/>
</dbReference>